<gene>
    <name evidence="2" type="ORF">SAMN05660477_02235</name>
</gene>
<evidence type="ECO:0000313" key="3">
    <source>
        <dbReference type="Proteomes" id="UP000191112"/>
    </source>
</evidence>
<name>A0A1T5FR28_9FLAO</name>
<dbReference type="EMBL" id="FUYZ01000007">
    <property type="protein sequence ID" value="SKB98577.1"/>
    <property type="molecule type" value="Genomic_DNA"/>
</dbReference>
<dbReference type="STRING" id="619805.SAMN05660477_02235"/>
<keyword evidence="3" id="KW-1185">Reference proteome</keyword>
<evidence type="ECO:0000313" key="2">
    <source>
        <dbReference type="EMBL" id="SKB98577.1"/>
    </source>
</evidence>
<keyword evidence="1" id="KW-0812">Transmembrane</keyword>
<evidence type="ECO:0000256" key="1">
    <source>
        <dbReference type="SAM" id="Phobius"/>
    </source>
</evidence>
<keyword evidence="1" id="KW-0472">Membrane</keyword>
<dbReference type="AlphaFoldDB" id="A0A1T5FR28"/>
<proteinExistence type="predicted"/>
<organism evidence="2 3">
    <name type="scientific">Soonwooa buanensis</name>
    <dbReference type="NCBI Taxonomy" id="619805"/>
    <lineage>
        <taxon>Bacteria</taxon>
        <taxon>Pseudomonadati</taxon>
        <taxon>Bacteroidota</taxon>
        <taxon>Flavobacteriia</taxon>
        <taxon>Flavobacteriales</taxon>
        <taxon>Weeksellaceae</taxon>
        <taxon>Chryseobacterium group</taxon>
        <taxon>Soonwooa</taxon>
    </lineage>
</organism>
<accession>A0A1T5FR28</accession>
<keyword evidence="1" id="KW-1133">Transmembrane helix</keyword>
<protein>
    <submittedName>
        <fullName evidence="2">Uncharacterized protein</fullName>
    </submittedName>
</protein>
<feature type="transmembrane region" description="Helical" evidence="1">
    <location>
        <begin position="31"/>
        <end position="51"/>
    </location>
</feature>
<dbReference type="Proteomes" id="UP000191112">
    <property type="component" value="Unassembled WGS sequence"/>
</dbReference>
<reference evidence="2 3" key="1">
    <citation type="submission" date="2017-02" db="EMBL/GenBank/DDBJ databases">
        <authorList>
            <person name="Peterson S.W."/>
        </authorList>
    </citation>
    <scope>NUCLEOTIDE SEQUENCE [LARGE SCALE GENOMIC DNA]</scope>
    <source>
        <strain evidence="2 3">DSM 22323</strain>
    </source>
</reference>
<sequence length="54" mass="6001">MFGLGLSIFILGFGIFLKVTKHPGFAPSKRFAWLFIILGILTTAGKIFLLMTQK</sequence>